<keyword evidence="2" id="KW-1185">Reference proteome</keyword>
<dbReference type="SUPFAM" id="SSF69118">
    <property type="entry name" value="AhpD-like"/>
    <property type="match status" value="1"/>
</dbReference>
<evidence type="ECO:0000313" key="2">
    <source>
        <dbReference type="Proteomes" id="UP001305521"/>
    </source>
</evidence>
<proteinExistence type="predicted"/>
<protein>
    <recommendedName>
        <fullName evidence="3">Carboxymuconolactone decarboxylase family protein</fullName>
    </recommendedName>
</protein>
<name>A0ABZ0PJN5_9PROT</name>
<evidence type="ECO:0008006" key="3">
    <source>
        <dbReference type="Google" id="ProtNLM"/>
    </source>
</evidence>
<dbReference type="Gene3D" id="1.20.1290.10">
    <property type="entry name" value="AhpD-like"/>
    <property type="match status" value="1"/>
</dbReference>
<gene>
    <name evidence="1" type="ORF">R9Z33_02990</name>
</gene>
<organism evidence="1 2">
    <name type="scientific">Sediminicoccus rosea</name>
    <dbReference type="NCBI Taxonomy" id="1225128"/>
    <lineage>
        <taxon>Bacteria</taxon>
        <taxon>Pseudomonadati</taxon>
        <taxon>Pseudomonadota</taxon>
        <taxon>Alphaproteobacteria</taxon>
        <taxon>Acetobacterales</taxon>
        <taxon>Roseomonadaceae</taxon>
        <taxon>Sediminicoccus</taxon>
    </lineage>
</organism>
<evidence type="ECO:0000313" key="1">
    <source>
        <dbReference type="EMBL" id="WPB85847.1"/>
    </source>
</evidence>
<dbReference type="EMBL" id="CP137852">
    <property type="protein sequence ID" value="WPB85847.1"/>
    <property type="molecule type" value="Genomic_DNA"/>
</dbReference>
<sequence>MRDLIDELAGITPGSRLDGLRALRPDVRASLAGYEAAIFQGASGLTTAERHAVARHVAELNAEAALAAHHQARAGGSPRLPVLLDYATLITRTPDRASPEAIGTLMAAGLAPRDVVMLGQLIAHVNMQARLLAGLRLLEDAA</sequence>
<dbReference type="Proteomes" id="UP001305521">
    <property type="component" value="Chromosome"/>
</dbReference>
<dbReference type="RefSeq" id="WP_318649824.1">
    <property type="nucleotide sequence ID" value="NZ_CP137852.1"/>
</dbReference>
<reference evidence="1 2" key="1">
    <citation type="submission" date="2023-11" db="EMBL/GenBank/DDBJ databases">
        <title>Arctic aerobic anoxygenic photoheterotroph Sediminicoccus rosea KRV36 adapts its photosynthesis to long days of polar summer.</title>
        <authorList>
            <person name="Tomasch J."/>
            <person name="Kopejtka K."/>
            <person name="Bily T."/>
            <person name="Gardiner A.T."/>
            <person name="Gardian Z."/>
            <person name="Shivaramu S."/>
            <person name="Koblizek M."/>
            <person name="Engelhardt F."/>
            <person name="Kaftan D."/>
        </authorList>
    </citation>
    <scope>NUCLEOTIDE SEQUENCE [LARGE SCALE GENOMIC DNA]</scope>
    <source>
        <strain evidence="1 2">R-30</strain>
    </source>
</reference>
<dbReference type="InterPro" id="IPR029032">
    <property type="entry name" value="AhpD-like"/>
</dbReference>
<accession>A0ABZ0PJN5</accession>